<sequence length="122" mass="12709">MRPTCPEKPASQRDGRPAACPTVMRLTHGGTQHPSPTPCPPAERPSPLLLVIGILLLMTGCHGETRTHAARPVMTARGIAPSLGRKTKTPARAGTYAISPHVPQAGNRVSTPGGDARVAQAI</sequence>
<feature type="region of interest" description="Disordered" evidence="1">
    <location>
        <begin position="1"/>
        <end position="42"/>
    </location>
</feature>
<organism evidence="2 3">
    <name type="scientific">Novacetimonas maltaceti</name>
    <dbReference type="NCBI Taxonomy" id="1203393"/>
    <lineage>
        <taxon>Bacteria</taxon>
        <taxon>Pseudomonadati</taxon>
        <taxon>Pseudomonadota</taxon>
        <taxon>Alphaproteobacteria</taxon>
        <taxon>Acetobacterales</taxon>
        <taxon>Acetobacteraceae</taxon>
        <taxon>Novacetimonas</taxon>
    </lineage>
</organism>
<dbReference type="RefSeq" id="WP_146044179.1">
    <property type="nucleotide sequence ID" value="NZ_NKUE01000017.1"/>
</dbReference>
<name>A0A2S3W1T0_9PROT</name>
<comment type="caution">
    <text evidence="2">The sequence shown here is derived from an EMBL/GenBank/DDBJ whole genome shotgun (WGS) entry which is preliminary data.</text>
</comment>
<evidence type="ECO:0000313" key="2">
    <source>
        <dbReference type="EMBL" id="POF62832.1"/>
    </source>
</evidence>
<reference evidence="2 3" key="1">
    <citation type="submission" date="2018-01" db="EMBL/GenBank/DDBJ databases">
        <title>Draft Genome Sequence of Komagataeibacter maltaceti LMG 1529, a Vinegar Producing Acetic Acid Bacterium Isolated from Malt Vinegar Brewery Acetifiers.</title>
        <authorList>
            <person name="Zhang Q."/>
            <person name="Hollensteiner J."/>
            <person name="Poehlein A."/>
            <person name="Daniel R."/>
        </authorList>
    </citation>
    <scope>NUCLEOTIDE SEQUENCE [LARGE SCALE GENOMIC DNA]</scope>
    <source>
        <strain evidence="2 3">LMG 1529</strain>
    </source>
</reference>
<proteinExistence type="predicted"/>
<keyword evidence="3" id="KW-1185">Reference proteome</keyword>
<dbReference type="EMBL" id="POTC01000016">
    <property type="protein sequence ID" value="POF62832.1"/>
    <property type="molecule type" value="Genomic_DNA"/>
</dbReference>
<evidence type="ECO:0000256" key="1">
    <source>
        <dbReference type="SAM" id="MobiDB-lite"/>
    </source>
</evidence>
<dbReference type="Proteomes" id="UP000237344">
    <property type="component" value="Unassembled WGS sequence"/>
</dbReference>
<dbReference type="AlphaFoldDB" id="A0A2S3W1T0"/>
<evidence type="ECO:0000313" key="3">
    <source>
        <dbReference type="Proteomes" id="UP000237344"/>
    </source>
</evidence>
<gene>
    <name evidence="2" type="ORF">KMAL_15550</name>
</gene>
<protein>
    <submittedName>
        <fullName evidence="2">Uncharacterized protein</fullName>
    </submittedName>
</protein>
<accession>A0A2S3W1T0</accession>